<protein>
    <submittedName>
        <fullName evidence="2">Uncharacterized protein</fullName>
    </submittedName>
</protein>
<dbReference type="RefSeq" id="WP_064121287.1">
    <property type="nucleotide sequence ID" value="NZ_CP015243.1"/>
</dbReference>
<dbReference type="Proteomes" id="UP000077875">
    <property type="component" value="Chromosome"/>
</dbReference>
<sequence>MNPFLHGSLYGLIICAVIAVLVALSLLLNRLGSMTKDKLGKEDDILWVAAAIGLGVGAYGVTLVAALLMESDLPARITAALGSAALVFSLFLWLVSVHEKKRSYAVTKKI</sequence>
<name>A0A172YAQ2_9GAMM</name>
<keyword evidence="1" id="KW-0472">Membrane</keyword>
<dbReference type="KEGG" id="haa:A5892_01505"/>
<gene>
    <name evidence="2" type="ORF">A5892_01505</name>
</gene>
<feature type="transmembrane region" description="Helical" evidence="1">
    <location>
        <begin position="75"/>
        <end position="95"/>
    </location>
</feature>
<evidence type="ECO:0000313" key="3">
    <source>
        <dbReference type="Proteomes" id="UP000077875"/>
    </source>
</evidence>
<evidence type="ECO:0000313" key="2">
    <source>
        <dbReference type="EMBL" id="ANF56300.1"/>
    </source>
</evidence>
<organism evidence="2 3">
    <name type="scientific">Halotalea alkalilenta</name>
    <dbReference type="NCBI Taxonomy" id="376489"/>
    <lineage>
        <taxon>Bacteria</taxon>
        <taxon>Pseudomonadati</taxon>
        <taxon>Pseudomonadota</taxon>
        <taxon>Gammaproteobacteria</taxon>
        <taxon>Oceanospirillales</taxon>
        <taxon>Halomonadaceae</taxon>
        <taxon>Halotalea</taxon>
    </lineage>
</organism>
<reference evidence="2 3" key="1">
    <citation type="submission" date="2016-04" db="EMBL/GenBank/DDBJ databases">
        <title>Complete Genome Sequence of Halotalea alkalilenta IHB B 13600.</title>
        <authorList>
            <person name="Swarnkar M.K."/>
            <person name="Sharma A."/>
            <person name="Kaushal K."/>
            <person name="Soni R."/>
            <person name="Rana S."/>
            <person name="Singh A.K."/>
            <person name="Gulati A."/>
        </authorList>
    </citation>
    <scope>NUCLEOTIDE SEQUENCE [LARGE SCALE GENOMIC DNA]</scope>
    <source>
        <strain evidence="2 3">IHB B 13600</strain>
    </source>
</reference>
<feature type="transmembrane region" description="Helical" evidence="1">
    <location>
        <begin position="45"/>
        <end position="69"/>
    </location>
</feature>
<keyword evidence="3" id="KW-1185">Reference proteome</keyword>
<keyword evidence="1" id="KW-1133">Transmembrane helix</keyword>
<dbReference type="AlphaFoldDB" id="A0A172YAQ2"/>
<accession>A0A172YAQ2</accession>
<keyword evidence="1" id="KW-0812">Transmembrane</keyword>
<dbReference type="EMBL" id="CP015243">
    <property type="protein sequence ID" value="ANF56300.1"/>
    <property type="molecule type" value="Genomic_DNA"/>
</dbReference>
<proteinExistence type="predicted"/>
<feature type="transmembrane region" description="Helical" evidence="1">
    <location>
        <begin position="6"/>
        <end position="24"/>
    </location>
</feature>
<evidence type="ECO:0000256" key="1">
    <source>
        <dbReference type="SAM" id="Phobius"/>
    </source>
</evidence>